<dbReference type="SUPFAM" id="SSF53927">
    <property type="entry name" value="Cytidine deaminase-like"/>
    <property type="match status" value="1"/>
</dbReference>
<comment type="caution">
    <text evidence="2">The sequence shown here is derived from an EMBL/GenBank/DDBJ whole genome shotgun (WGS) entry which is preliminary data.</text>
</comment>
<evidence type="ECO:0008006" key="4">
    <source>
        <dbReference type="Google" id="ProtNLM"/>
    </source>
</evidence>
<proteinExistence type="predicted"/>
<gene>
    <name evidence="2" type="ORF">SEUCBS140593_005031</name>
</gene>
<protein>
    <recommendedName>
        <fullName evidence="4">CMP/dCMP-type deaminase domain-containing protein</fullName>
    </recommendedName>
</protein>
<keyword evidence="3" id="KW-1185">Reference proteome</keyword>
<evidence type="ECO:0000313" key="2">
    <source>
        <dbReference type="EMBL" id="CAK7222815.1"/>
    </source>
</evidence>
<dbReference type="Gene3D" id="3.40.140.10">
    <property type="entry name" value="Cytidine Deaminase, domain 2"/>
    <property type="match status" value="1"/>
</dbReference>
<evidence type="ECO:0000256" key="1">
    <source>
        <dbReference type="SAM" id="MobiDB-lite"/>
    </source>
</evidence>
<dbReference type="InterPro" id="IPR016193">
    <property type="entry name" value="Cytidine_deaminase-like"/>
</dbReference>
<organism evidence="2 3">
    <name type="scientific">Sporothrix eucalyptigena</name>
    <dbReference type="NCBI Taxonomy" id="1812306"/>
    <lineage>
        <taxon>Eukaryota</taxon>
        <taxon>Fungi</taxon>
        <taxon>Dikarya</taxon>
        <taxon>Ascomycota</taxon>
        <taxon>Pezizomycotina</taxon>
        <taxon>Sordariomycetes</taxon>
        <taxon>Sordariomycetidae</taxon>
        <taxon>Ophiostomatales</taxon>
        <taxon>Ophiostomataceae</taxon>
        <taxon>Sporothrix</taxon>
    </lineage>
</organism>
<dbReference type="EMBL" id="CAWUHD010000046">
    <property type="protein sequence ID" value="CAK7222815.1"/>
    <property type="molecule type" value="Genomic_DNA"/>
</dbReference>
<evidence type="ECO:0000313" key="3">
    <source>
        <dbReference type="Proteomes" id="UP001642482"/>
    </source>
</evidence>
<dbReference type="Proteomes" id="UP001642482">
    <property type="component" value="Unassembled WGS sequence"/>
</dbReference>
<reference evidence="2 3" key="1">
    <citation type="submission" date="2024-01" db="EMBL/GenBank/DDBJ databases">
        <authorList>
            <person name="Allen C."/>
            <person name="Tagirdzhanova G."/>
        </authorList>
    </citation>
    <scope>NUCLEOTIDE SEQUENCE [LARGE SCALE GENOMIC DNA]</scope>
</reference>
<accession>A0ABP0BUY7</accession>
<name>A0ABP0BUY7_9PEZI</name>
<feature type="region of interest" description="Disordered" evidence="1">
    <location>
        <begin position="166"/>
        <end position="227"/>
    </location>
</feature>
<feature type="compositionally biased region" description="Low complexity" evidence="1">
    <location>
        <begin position="194"/>
        <end position="208"/>
    </location>
</feature>
<feature type="compositionally biased region" description="Polar residues" evidence="1">
    <location>
        <begin position="180"/>
        <end position="191"/>
    </location>
</feature>
<sequence>MHLHPSTKSDNYLNLCLEQASLSPLTFRHGSVIVKGGKVIGAGFNDYRPGFNGGTLKTGALNSSTSLSASNSSSGTALSMHSEMMAIHAALGSKAAALRGTRPLLSSTGTKQSRVAVEEYVEAVLRANSTRFSRGRPAASITEIAEGTGRKGGKKAHASVLSNLNFYDTDDSKSDDDSAYSRNNSRISSKTARNRSTSPTTGPSSSRPVPKAKRDVQHRKRHPRLAGADLYVARLGKPGAGHRKAPSDVATAAVAAAVTTTNTPTMPTGSLHDELIFKHATPSTTAAPLVAGDCPATDSSSMTRPSKVAESRPCYRCIAYMHSVGIKRVFWTNSDGVWEGAKVRDLVDSLEAAAQDGGSGSGPAGDVGGMFVTKHEVLLLLRALAEGGT</sequence>